<reference evidence="1 2" key="1">
    <citation type="submission" date="2016-11" db="EMBL/GenBank/DDBJ databases">
        <authorList>
            <consortium name="Pathogen Informatics"/>
        </authorList>
    </citation>
    <scope>NUCLEOTIDE SEQUENCE [LARGE SCALE GENOMIC DNA]</scope>
    <source>
        <strain evidence="1 2">696</strain>
    </source>
</reference>
<evidence type="ECO:0000313" key="2">
    <source>
        <dbReference type="Proteomes" id="UP000184831"/>
    </source>
</evidence>
<dbReference type="Proteomes" id="UP000184831">
    <property type="component" value="Unassembled WGS sequence"/>
</dbReference>
<dbReference type="EMBL" id="FSQE01000001">
    <property type="protein sequence ID" value="SIM05324.1"/>
    <property type="molecule type" value="Genomic_DNA"/>
</dbReference>
<comment type="caution">
    <text evidence="1">The sequence shown here is derived from an EMBL/GenBank/DDBJ whole genome shotgun (WGS) entry which is preliminary data.</text>
</comment>
<proteinExistence type="predicted"/>
<organism evidence="1 2">
    <name type="scientific">Mycobacteroides abscessus subsp. abscessus</name>
    <dbReference type="NCBI Taxonomy" id="1185650"/>
    <lineage>
        <taxon>Bacteria</taxon>
        <taxon>Bacillati</taxon>
        <taxon>Actinomycetota</taxon>
        <taxon>Actinomycetes</taxon>
        <taxon>Mycobacteriales</taxon>
        <taxon>Mycobacteriaceae</taxon>
        <taxon>Mycobacteroides</taxon>
        <taxon>Mycobacteroides abscessus</taxon>
    </lineage>
</organism>
<dbReference type="AlphaFoldDB" id="A0AB74F8C2"/>
<gene>
    <name evidence="1" type="ORF">SAMEA2152244_00812</name>
</gene>
<name>A0AB74F8C2_9MYCO</name>
<accession>A0AB74F8C2</accession>
<sequence>MYGANGVCVESRSAVLMRILIGLVIDYRRAIYAPFTFSQWLDMTSHPTLTSNPVAPQQIVLAALAGVVKALGDAAPQKVPPRVGAVGGQRCSIPVDRLVIAPGAPQ</sequence>
<protein>
    <submittedName>
        <fullName evidence="1">Uncharacterized protein</fullName>
    </submittedName>
</protein>
<evidence type="ECO:0000313" key="1">
    <source>
        <dbReference type="EMBL" id="SIM05324.1"/>
    </source>
</evidence>